<accession>A0ABV1KIT5</accession>
<proteinExistence type="predicted"/>
<dbReference type="Proteomes" id="UP001494902">
    <property type="component" value="Unassembled WGS sequence"/>
</dbReference>
<dbReference type="Gene3D" id="1.10.10.10">
    <property type="entry name" value="Winged helix-like DNA-binding domain superfamily/Winged helix DNA-binding domain"/>
    <property type="match status" value="1"/>
</dbReference>
<keyword evidence="3" id="KW-0804">Transcription</keyword>
<dbReference type="Pfam" id="PF07729">
    <property type="entry name" value="FCD"/>
    <property type="match status" value="1"/>
</dbReference>
<dbReference type="SUPFAM" id="SSF48008">
    <property type="entry name" value="GntR ligand-binding domain-like"/>
    <property type="match status" value="1"/>
</dbReference>
<dbReference type="SMART" id="SM00895">
    <property type="entry name" value="FCD"/>
    <property type="match status" value="1"/>
</dbReference>
<dbReference type="CDD" id="cd07377">
    <property type="entry name" value="WHTH_GntR"/>
    <property type="match status" value="1"/>
</dbReference>
<sequence>MSVLDSGPDGRITAPPSMADLAADALRGMIFSGELGLGERLVEARLTDRLGVSRPPLREALQRLAHEGLVVPHARRGASVRTLTRHDVFEIVTLREDLESLAVRLAVPVRDPARLVRCHDALRAFEEAGSAADESHFLQRKFDFHLEIVALAGHTRLTDAYRSLSLQMQLCMALNRTARDRESLLQNVERHRELLAVVEAGDPIEAERALAEHGHTSFLLNVIEKLDGGSPESEEWLAERRLHPALHD</sequence>
<dbReference type="PANTHER" id="PTHR43537:SF45">
    <property type="entry name" value="GNTR FAMILY REGULATORY PROTEIN"/>
    <property type="match status" value="1"/>
</dbReference>
<protein>
    <submittedName>
        <fullName evidence="5">GntR family transcriptional regulator</fullName>
    </submittedName>
</protein>
<evidence type="ECO:0000256" key="1">
    <source>
        <dbReference type="ARBA" id="ARBA00023015"/>
    </source>
</evidence>
<dbReference type="InterPro" id="IPR000524">
    <property type="entry name" value="Tscrpt_reg_HTH_GntR"/>
</dbReference>
<dbReference type="PROSITE" id="PS50949">
    <property type="entry name" value="HTH_GNTR"/>
    <property type="match status" value="1"/>
</dbReference>
<organism evidence="5 6">
    <name type="scientific">Pseudonocardia nematodicida</name>
    <dbReference type="NCBI Taxonomy" id="1206997"/>
    <lineage>
        <taxon>Bacteria</taxon>
        <taxon>Bacillati</taxon>
        <taxon>Actinomycetota</taxon>
        <taxon>Actinomycetes</taxon>
        <taxon>Pseudonocardiales</taxon>
        <taxon>Pseudonocardiaceae</taxon>
        <taxon>Pseudonocardia</taxon>
    </lineage>
</organism>
<comment type="caution">
    <text evidence="5">The sequence shown here is derived from an EMBL/GenBank/DDBJ whole genome shotgun (WGS) entry which is preliminary data.</text>
</comment>
<dbReference type="PANTHER" id="PTHR43537">
    <property type="entry name" value="TRANSCRIPTIONAL REGULATOR, GNTR FAMILY"/>
    <property type="match status" value="1"/>
</dbReference>
<dbReference type="RefSeq" id="WP_349301439.1">
    <property type="nucleotide sequence ID" value="NZ_JBEDNQ010000014.1"/>
</dbReference>
<evidence type="ECO:0000313" key="6">
    <source>
        <dbReference type="Proteomes" id="UP001494902"/>
    </source>
</evidence>
<keyword evidence="2" id="KW-0238">DNA-binding</keyword>
<dbReference type="SUPFAM" id="SSF46785">
    <property type="entry name" value="Winged helix' DNA-binding domain"/>
    <property type="match status" value="1"/>
</dbReference>
<dbReference type="InterPro" id="IPR036388">
    <property type="entry name" value="WH-like_DNA-bd_sf"/>
</dbReference>
<feature type="domain" description="HTH gntR-type" evidence="4">
    <location>
        <begin position="16"/>
        <end position="83"/>
    </location>
</feature>
<dbReference type="InterPro" id="IPR011711">
    <property type="entry name" value="GntR_C"/>
</dbReference>
<dbReference type="EMBL" id="JBEDNQ010000014">
    <property type="protein sequence ID" value="MEQ3554371.1"/>
    <property type="molecule type" value="Genomic_DNA"/>
</dbReference>
<dbReference type="PRINTS" id="PR00035">
    <property type="entry name" value="HTHGNTR"/>
</dbReference>
<evidence type="ECO:0000256" key="2">
    <source>
        <dbReference type="ARBA" id="ARBA00023125"/>
    </source>
</evidence>
<reference evidence="5 6" key="1">
    <citation type="submission" date="2024-03" db="EMBL/GenBank/DDBJ databases">
        <title>Draft genome sequence of Pseudonocardia nematodicida JCM 31783.</title>
        <authorList>
            <person name="Butdee W."/>
            <person name="Duangmal K."/>
        </authorList>
    </citation>
    <scope>NUCLEOTIDE SEQUENCE [LARGE SCALE GENOMIC DNA]</scope>
    <source>
        <strain evidence="5 6">JCM 31783</strain>
    </source>
</reference>
<dbReference type="InterPro" id="IPR008920">
    <property type="entry name" value="TF_FadR/GntR_C"/>
</dbReference>
<dbReference type="InterPro" id="IPR036390">
    <property type="entry name" value="WH_DNA-bd_sf"/>
</dbReference>
<name>A0ABV1KIT5_9PSEU</name>
<evidence type="ECO:0000259" key="4">
    <source>
        <dbReference type="PROSITE" id="PS50949"/>
    </source>
</evidence>
<dbReference type="Gene3D" id="1.20.120.530">
    <property type="entry name" value="GntR ligand-binding domain-like"/>
    <property type="match status" value="1"/>
</dbReference>
<keyword evidence="1" id="KW-0805">Transcription regulation</keyword>
<dbReference type="Pfam" id="PF00392">
    <property type="entry name" value="GntR"/>
    <property type="match status" value="1"/>
</dbReference>
<dbReference type="SMART" id="SM00345">
    <property type="entry name" value="HTH_GNTR"/>
    <property type="match status" value="1"/>
</dbReference>
<evidence type="ECO:0000313" key="5">
    <source>
        <dbReference type="EMBL" id="MEQ3554371.1"/>
    </source>
</evidence>
<evidence type="ECO:0000256" key="3">
    <source>
        <dbReference type="ARBA" id="ARBA00023163"/>
    </source>
</evidence>
<keyword evidence="6" id="KW-1185">Reference proteome</keyword>
<gene>
    <name evidence="5" type="ORF">WIS52_28225</name>
</gene>